<dbReference type="Proteomes" id="UP001418444">
    <property type="component" value="Unassembled WGS sequence"/>
</dbReference>
<dbReference type="SUPFAM" id="SSF55961">
    <property type="entry name" value="Bet v1-like"/>
    <property type="match status" value="1"/>
</dbReference>
<dbReference type="InterPro" id="IPR023393">
    <property type="entry name" value="START-like_dom_sf"/>
</dbReference>
<dbReference type="RefSeq" id="WP_344781934.1">
    <property type="nucleotide sequence ID" value="NZ_BAAAZW010000003.1"/>
</dbReference>
<protein>
    <submittedName>
        <fullName evidence="1">SRPBCC family protein</fullName>
    </submittedName>
</protein>
<keyword evidence="2" id="KW-1185">Reference proteome</keyword>
<dbReference type="Gene3D" id="3.30.530.20">
    <property type="match status" value="1"/>
</dbReference>
<dbReference type="Pfam" id="PF10604">
    <property type="entry name" value="Polyketide_cyc2"/>
    <property type="match status" value="1"/>
</dbReference>
<accession>A0ABP7NXC0</accession>
<dbReference type="CDD" id="cd07812">
    <property type="entry name" value="SRPBCC"/>
    <property type="match status" value="1"/>
</dbReference>
<name>A0ABP7NXC0_9ACTN</name>
<evidence type="ECO:0000313" key="2">
    <source>
        <dbReference type="Proteomes" id="UP001418444"/>
    </source>
</evidence>
<dbReference type="EMBL" id="BAAAZW010000003">
    <property type="protein sequence ID" value="GAA3956071.1"/>
    <property type="molecule type" value="Genomic_DNA"/>
</dbReference>
<organism evidence="1 2">
    <name type="scientific">Gordonia caeni</name>
    <dbReference type="NCBI Taxonomy" id="1007097"/>
    <lineage>
        <taxon>Bacteria</taxon>
        <taxon>Bacillati</taxon>
        <taxon>Actinomycetota</taxon>
        <taxon>Actinomycetes</taxon>
        <taxon>Mycobacteriales</taxon>
        <taxon>Gordoniaceae</taxon>
        <taxon>Gordonia</taxon>
    </lineage>
</organism>
<reference evidence="2" key="1">
    <citation type="journal article" date="2019" name="Int. J. Syst. Evol. Microbiol.">
        <title>The Global Catalogue of Microorganisms (GCM) 10K type strain sequencing project: providing services to taxonomists for standard genome sequencing and annotation.</title>
        <authorList>
            <consortium name="The Broad Institute Genomics Platform"/>
            <consortium name="The Broad Institute Genome Sequencing Center for Infectious Disease"/>
            <person name="Wu L."/>
            <person name="Ma J."/>
        </authorList>
    </citation>
    <scope>NUCLEOTIDE SEQUENCE [LARGE SCALE GENOMIC DNA]</scope>
    <source>
        <strain evidence="2">JCM 16923</strain>
    </source>
</reference>
<dbReference type="InterPro" id="IPR019587">
    <property type="entry name" value="Polyketide_cyclase/dehydratase"/>
</dbReference>
<gene>
    <name evidence="1" type="ORF">GCM10022231_13540</name>
</gene>
<proteinExistence type="predicted"/>
<sequence>MKQELSSDTVERHIEASPESLYDIVSDVTRTPELSPEIRSCTWVRGATGPAVGARFRAINTTGGHSVWPNWPVVVTADRGREFAFTRTEPFCGTLEWKYRFIPEGSGTRVVESYTVTEPITAVGWFIIDTLGGLHDRPGDLHAGMTTTLDRLAALAESPT</sequence>
<comment type="caution">
    <text evidence="1">The sequence shown here is derived from an EMBL/GenBank/DDBJ whole genome shotgun (WGS) entry which is preliminary data.</text>
</comment>
<evidence type="ECO:0000313" key="1">
    <source>
        <dbReference type="EMBL" id="GAA3956071.1"/>
    </source>
</evidence>